<evidence type="ECO:0000313" key="1">
    <source>
        <dbReference type="EMBL" id="GJT13921.1"/>
    </source>
</evidence>
<comment type="caution">
    <text evidence="1">The sequence shown here is derived from an EMBL/GenBank/DDBJ whole genome shotgun (WGS) entry which is preliminary data.</text>
</comment>
<proteinExistence type="predicted"/>
<dbReference type="PANTHER" id="PTHR46366">
    <property type="entry name" value="PRO-APOPTOTIC SERINE PROTEASE NMA111"/>
    <property type="match status" value="1"/>
</dbReference>
<dbReference type="Proteomes" id="UP001151760">
    <property type="component" value="Unassembled WGS sequence"/>
</dbReference>
<evidence type="ECO:0000313" key="2">
    <source>
        <dbReference type="Proteomes" id="UP001151760"/>
    </source>
</evidence>
<reference evidence="1" key="1">
    <citation type="journal article" date="2022" name="Int. J. Mol. Sci.">
        <title>Draft Genome of Tanacetum Coccineum: Genomic Comparison of Closely Related Tanacetum-Family Plants.</title>
        <authorList>
            <person name="Yamashiro T."/>
            <person name="Shiraishi A."/>
            <person name="Nakayama K."/>
            <person name="Satake H."/>
        </authorList>
    </citation>
    <scope>NUCLEOTIDE SEQUENCE</scope>
</reference>
<name>A0ABQ5BJU6_9ASTR</name>
<protein>
    <submittedName>
        <fullName evidence="1">Uncharacterized protein</fullName>
    </submittedName>
</protein>
<gene>
    <name evidence="1" type="ORF">Tco_0860963</name>
</gene>
<sequence length="151" mass="16835">MIISLKTLSHHPLSTTKMWFGGGLESGNNSQINYSERMVLQGIVKNMAVHHQFARGIPIYSISQILKKIISGSKGSPLLINGIKRPMPLAIILEIELYPTFLSKAISFGLSDKWIQALVKKDPVRHQVLQEREIDLLVGTDMRDGIGTTRT</sequence>
<accession>A0ABQ5BJU6</accession>
<dbReference type="PANTHER" id="PTHR46366:SF1">
    <property type="entry name" value="PDZ DOMAIN-CONTAINING PROTEIN C1685.05"/>
    <property type="match status" value="1"/>
</dbReference>
<organism evidence="1 2">
    <name type="scientific">Tanacetum coccineum</name>
    <dbReference type="NCBI Taxonomy" id="301880"/>
    <lineage>
        <taxon>Eukaryota</taxon>
        <taxon>Viridiplantae</taxon>
        <taxon>Streptophyta</taxon>
        <taxon>Embryophyta</taxon>
        <taxon>Tracheophyta</taxon>
        <taxon>Spermatophyta</taxon>
        <taxon>Magnoliopsida</taxon>
        <taxon>eudicotyledons</taxon>
        <taxon>Gunneridae</taxon>
        <taxon>Pentapetalae</taxon>
        <taxon>asterids</taxon>
        <taxon>campanulids</taxon>
        <taxon>Asterales</taxon>
        <taxon>Asteraceae</taxon>
        <taxon>Asteroideae</taxon>
        <taxon>Anthemideae</taxon>
        <taxon>Anthemidinae</taxon>
        <taxon>Tanacetum</taxon>
    </lineage>
</organism>
<reference evidence="1" key="2">
    <citation type="submission" date="2022-01" db="EMBL/GenBank/DDBJ databases">
        <authorList>
            <person name="Yamashiro T."/>
            <person name="Shiraishi A."/>
            <person name="Satake H."/>
            <person name="Nakayama K."/>
        </authorList>
    </citation>
    <scope>NUCLEOTIDE SEQUENCE</scope>
</reference>
<dbReference type="EMBL" id="BQNB010013270">
    <property type="protein sequence ID" value="GJT13921.1"/>
    <property type="molecule type" value="Genomic_DNA"/>
</dbReference>
<keyword evidence="2" id="KW-1185">Reference proteome</keyword>